<feature type="region of interest" description="Disordered" evidence="1">
    <location>
        <begin position="1"/>
        <end position="31"/>
    </location>
</feature>
<evidence type="ECO:0000256" key="1">
    <source>
        <dbReference type="SAM" id="MobiDB-lite"/>
    </source>
</evidence>
<gene>
    <name evidence="2" type="ORF">J5Y10_18535</name>
</gene>
<dbReference type="Proteomes" id="UP000677537">
    <property type="component" value="Unassembled WGS sequence"/>
</dbReference>
<dbReference type="SUPFAM" id="SSF53756">
    <property type="entry name" value="UDP-Glycosyltransferase/glycogen phosphorylase"/>
    <property type="match status" value="2"/>
</dbReference>
<proteinExistence type="predicted"/>
<comment type="caution">
    <text evidence="2">The sequence shown here is derived from an EMBL/GenBank/DDBJ whole genome shotgun (WGS) entry which is preliminary data.</text>
</comment>
<dbReference type="PANTHER" id="PTHR12526:SF600">
    <property type="entry name" value="GLYCOSYL TRANSFERASE GROUP 1"/>
    <property type="match status" value="1"/>
</dbReference>
<dbReference type="AlphaFoldDB" id="A0A940S921"/>
<dbReference type="EC" id="2.4.-.-" evidence="2"/>
<dbReference type="Gene3D" id="3.40.50.2000">
    <property type="entry name" value="Glycogen Phosphorylase B"/>
    <property type="match status" value="2"/>
</dbReference>
<dbReference type="GO" id="GO:0016757">
    <property type="term" value="F:glycosyltransferase activity"/>
    <property type="evidence" value="ECO:0007669"/>
    <property type="project" value="UniProtKB-KW"/>
</dbReference>
<protein>
    <submittedName>
        <fullName evidence="2">Glycosyltransferase</fullName>
        <ecNumber evidence="2">2.4.-.-</ecNumber>
    </submittedName>
</protein>
<dbReference type="EMBL" id="JAGIZA010000012">
    <property type="protein sequence ID" value="MBP0494788.1"/>
    <property type="molecule type" value="Genomic_DNA"/>
</dbReference>
<sequence>MQARTGAAFPGPFAPPKLAQPDPETRPSLPTLLSRDAPSLMRCLVISPTPTHPQDAGNRQRIHALLRAIQGFGHRVEFAFVRREAVDDAAVAAMEEAWEALHLIPYDRSAERQSLGVTHALDDWFPPALEEAIAALAGAETYDLVLVEYVFLSRALDLFPAQTLRVLDTHDVFADRHLRLQALGLPIGFFHTTPEEEARGLDRADLVLAIQDDERQVFEAMTRAPVVTLGFMPDAAPLPPGTHEGLRIGYFGSGNPLNGHALTRFLEQLDIAGLRAAGAAMHVAGGASRFAGPARPGVVPMGGIGEPADFYAGMDLVVNPHEGGTGLKIKTVEALAHGRPVIGTAEAFRGLGARAAFHAAPDAAGTAEYARRWARDPRFRRDVAVESAALAARYAREVRRQLAPFRSREALTALIHRPAALLVTDIPFWREALGNQARISAMLRFLRAEMDVETLFLGDLQPGDEERAAAVLGRRGALIASPGDPTGRQASPVPPHARLTAFERNHFDAPHFTALESVLAEGRHAVVILEYIRLSYLLHARPAAPLRVLDTHDVMALRVRNFEHFDRDHFLKISMLEELGIMNGFEQVLAIQESEHALLRGALPGRSLLLPHALPDLPCQESAEGVRRIVFLGGDSPMNRDGLRWFLDQAWPAVADLGAELHVAGRVCAAFANSRIPGLVLHGELGNTDAFLDAADIGINPVFFGGGLKIKTVEYLCRGLPSVLTEEGAFGLHGGEGSAYLVARSRAAYVAHLRALIRDPQLRRHLGEGAFHFGRTRFGPAAARAACRTLAALAESVRPDVAPRPA</sequence>
<dbReference type="PANTHER" id="PTHR12526">
    <property type="entry name" value="GLYCOSYLTRANSFERASE"/>
    <property type="match status" value="1"/>
</dbReference>
<name>A0A940S921_9PROT</name>
<accession>A0A940S921</accession>
<keyword evidence="2" id="KW-0328">Glycosyltransferase</keyword>
<reference evidence="2" key="1">
    <citation type="submission" date="2021-03" db="EMBL/GenBank/DDBJ databases">
        <authorList>
            <person name="So Y."/>
        </authorList>
    </citation>
    <scope>NUCLEOTIDE SEQUENCE</scope>
    <source>
        <strain evidence="2">SG15</strain>
    </source>
</reference>
<keyword evidence="2" id="KW-0808">Transferase</keyword>
<evidence type="ECO:0000313" key="2">
    <source>
        <dbReference type="EMBL" id="MBP0494788.1"/>
    </source>
</evidence>
<dbReference type="Pfam" id="PF13692">
    <property type="entry name" value="Glyco_trans_1_4"/>
    <property type="match status" value="2"/>
</dbReference>
<organism evidence="2 3">
    <name type="scientific">Roseomonas indoligenes</name>
    <dbReference type="NCBI Taxonomy" id="2820811"/>
    <lineage>
        <taxon>Bacteria</taxon>
        <taxon>Pseudomonadati</taxon>
        <taxon>Pseudomonadota</taxon>
        <taxon>Alphaproteobacteria</taxon>
        <taxon>Acetobacterales</taxon>
        <taxon>Roseomonadaceae</taxon>
        <taxon>Roseomonas</taxon>
    </lineage>
</organism>
<evidence type="ECO:0000313" key="3">
    <source>
        <dbReference type="Proteomes" id="UP000677537"/>
    </source>
</evidence>
<keyword evidence="3" id="KW-1185">Reference proteome</keyword>
<feature type="compositionally biased region" description="Low complexity" evidence="1">
    <location>
        <begin position="1"/>
        <end position="11"/>
    </location>
</feature>